<dbReference type="InterPro" id="IPR020846">
    <property type="entry name" value="MFS_dom"/>
</dbReference>
<feature type="transmembrane region" description="Helical" evidence="2">
    <location>
        <begin position="167"/>
        <end position="186"/>
    </location>
</feature>
<protein>
    <submittedName>
        <fullName evidence="4">DgyrCDS10055</fullName>
    </submittedName>
</protein>
<feature type="transmembrane region" description="Helical" evidence="2">
    <location>
        <begin position="78"/>
        <end position="101"/>
    </location>
</feature>
<keyword evidence="2" id="KW-1133">Transmembrane helix</keyword>
<gene>
    <name evidence="4" type="ORF">DGYR_LOCUS9498</name>
</gene>
<dbReference type="OrthoDB" id="410267at2759"/>
<organism evidence="4 5">
    <name type="scientific">Dimorphilus gyrociliatus</name>
    <dbReference type="NCBI Taxonomy" id="2664684"/>
    <lineage>
        <taxon>Eukaryota</taxon>
        <taxon>Metazoa</taxon>
        <taxon>Spiralia</taxon>
        <taxon>Lophotrochozoa</taxon>
        <taxon>Annelida</taxon>
        <taxon>Polychaeta</taxon>
        <taxon>Polychaeta incertae sedis</taxon>
        <taxon>Dinophilidae</taxon>
        <taxon>Dimorphilus</taxon>
    </lineage>
</organism>
<dbReference type="AlphaFoldDB" id="A0A7I8VZ00"/>
<reference evidence="4 5" key="1">
    <citation type="submission" date="2020-08" db="EMBL/GenBank/DDBJ databases">
        <authorList>
            <person name="Hejnol A."/>
        </authorList>
    </citation>
    <scope>NUCLEOTIDE SEQUENCE [LARGE SCALE GENOMIC DNA]</scope>
</reference>
<dbReference type="InterPro" id="IPR036259">
    <property type="entry name" value="MFS_trans_sf"/>
</dbReference>
<dbReference type="InterPro" id="IPR011701">
    <property type="entry name" value="MFS"/>
</dbReference>
<feature type="transmembrane region" description="Helical" evidence="2">
    <location>
        <begin position="344"/>
        <end position="366"/>
    </location>
</feature>
<dbReference type="PANTHER" id="PTHR11360">
    <property type="entry name" value="MONOCARBOXYLATE TRANSPORTER"/>
    <property type="match status" value="1"/>
</dbReference>
<evidence type="ECO:0000313" key="4">
    <source>
        <dbReference type="EMBL" id="CAD5121556.1"/>
    </source>
</evidence>
<evidence type="ECO:0000313" key="5">
    <source>
        <dbReference type="Proteomes" id="UP000549394"/>
    </source>
</evidence>
<keyword evidence="5" id="KW-1185">Reference proteome</keyword>
<feature type="transmembrane region" description="Helical" evidence="2">
    <location>
        <begin position="372"/>
        <end position="396"/>
    </location>
</feature>
<comment type="caution">
    <text evidence="4">The sequence shown here is derived from an EMBL/GenBank/DDBJ whole genome shotgun (WGS) entry which is preliminary data.</text>
</comment>
<keyword evidence="2" id="KW-0472">Membrane</keyword>
<evidence type="ECO:0000259" key="3">
    <source>
        <dbReference type="PROSITE" id="PS50850"/>
    </source>
</evidence>
<evidence type="ECO:0000256" key="2">
    <source>
        <dbReference type="SAM" id="Phobius"/>
    </source>
</evidence>
<feature type="transmembrane region" description="Helical" evidence="2">
    <location>
        <begin position="250"/>
        <end position="271"/>
    </location>
</feature>
<feature type="transmembrane region" description="Helical" evidence="2">
    <location>
        <begin position="216"/>
        <end position="238"/>
    </location>
</feature>
<sequence>MNSKKDKGYAWVIAINGMVLNMLSVLGLASQSVLIIFITESLGESYSKVSLITSFLNMFFGAGGFLFGFLGKKFSPRSILIGGSLLLCSCSVVTCFVRNIYVYYLTLGVGSGIGVASFVYCGTITIAEWFDRYKAMALSISAVGASAGFFIWTPITSILVDTFGWRSTYLIIAGIYLQGCCLAMLIKKAPQNMNITICKTDHVNPRLFNIKIFKNLPLVLFYLSLTCTYIGQTVPYFWIPTRAERSGIGLRMGTLIVSITSASCGIFTLIAGFLGDRPSFNRILGFGINSGLTGLLSIFSTLSHSVIILMSYGFLFGLTSGFYQALNMTVVTDLVQLNDLPCAIGLDVFCIGSAQCLCIPLGAMLFDISGSSMIPFIVKGTIQGFFGPLFAILALITHRRRGIQYKL</sequence>
<name>A0A7I8VZ00_9ANNE</name>
<accession>A0A7I8VZ00</accession>
<dbReference type="PROSITE" id="PS50850">
    <property type="entry name" value="MFS"/>
    <property type="match status" value="1"/>
</dbReference>
<dbReference type="Proteomes" id="UP000549394">
    <property type="component" value="Unassembled WGS sequence"/>
</dbReference>
<dbReference type="Pfam" id="PF07690">
    <property type="entry name" value="MFS_1"/>
    <property type="match status" value="1"/>
</dbReference>
<dbReference type="PANTHER" id="PTHR11360:SF260">
    <property type="entry name" value="MFS DOMAIN-CONTAINING PROTEIN"/>
    <property type="match status" value="1"/>
</dbReference>
<feature type="transmembrane region" description="Helical" evidence="2">
    <location>
        <begin position="306"/>
        <end position="323"/>
    </location>
</feature>
<dbReference type="GO" id="GO:0016020">
    <property type="term" value="C:membrane"/>
    <property type="evidence" value="ECO:0007669"/>
    <property type="project" value="UniProtKB-SubCell"/>
</dbReference>
<comment type="subcellular location">
    <subcellularLocation>
        <location evidence="1">Membrane</location>
        <topology evidence="1">Multi-pass membrane protein</topology>
    </subcellularLocation>
</comment>
<feature type="transmembrane region" description="Helical" evidence="2">
    <location>
        <begin position="137"/>
        <end position="155"/>
    </location>
</feature>
<proteinExistence type="predicted"/>
<feature type="transmembrane region" description="Helical" evidence="2">
    <location>
        <begin position="12"/>
        <end position="38"/>
    </location>
</feature>
<feature type="transmembrane region" description="Helical" evidence="2">
    <location>
        <begin position="283"/>
        <end position="300"/>
    </location>
</feature>
<dbReference type="SUPFAM" id="SSF103473">
    <property type="entry name" value="MFS general substrate transporter"/>
    <property type="match status" value="1"/>
</dbReference>
<keyword evidence="2" id="KW-0812">Transmembrane</keyword>
<dbReference type="Gene3D" id="1.20.1250.20">
    <property type="entry name" value="MFS general substrate transporter like domains"/>
    <property type="match status" value="2"/>
</dbReference>
<dbReference type="GO" id="GO:0008028">
    <property type="term" value="F:monocarboxylic acid transmembrane transporter activity"/>
    <property type="evidence" value="ECO:0007669"/>
    <property type="project" value="TreeGrafter"/>
</dbReference>
<feature type="transmembrane region" description="Helical" evidence="2">
    <location>
        <begin position="107"/>
        <end position="130"/>
    </location>
</feature>
<evidence type="ECO:0000256" key="1">
    <source>
        <dbReference type="ARBA" id="ARBA00004141"/>
    </source>
</evidence>
<feature type="transmembrane region" description="Helical" evidence="2">
    <location>
        <begin position="50"/>
        <end position="71"/>
    </location>
</feature>
<feature type="domain" description="Major facilitator superfamily (MFS) profile" evidence="3">
    <location>
        <begin position="10"/>
        <end position="407"/>
    </location>
</feature>
<dbReference type="InterPro" id="IPR050327">
    <property type="entry name" value="Proton-linked_MCT"/>
</dbReference>
<dbReference type="EMBL" id="CAJFCJ010000014">
    <property type="protein sequence ID" value="CAD5121556.1"/>
    <property type="molecule type" value="Genomic_DNA"/>
</dbReference>